<proteinExistence type="predicted"/>
<accession>A0A0W0XVX2</accession>
<dbReference type="RefSeq" id="WP_058531316.1">
    <property type="nucleotide sequence ID" value="NZ_CAAAIN010000001.1"/>
</dbReference>
<dbReference type="PATRIC" id="fig|458.5.peg.1281"/>
<evidence type="ECO:0000313" key="2">
    <source>
        <dbReference type="Proteomes" id="UP000054608"/>
    </source>
</evidence>
<comment type="caution">
    <text evidence="1">The sequence shown here is derived from an EMBL/GenBank/DDBJ whole genome shotgun (WGS) entry which is preliminary data.</text>
</comment>
<sequence length="470" mass="51877">MTYCLDDEFLKILLNIRETYKKIKKIDFDKTPQPYAISCFFGATDVSARDNQTRLILKMLDALKEDLLKPAELEKEKFLLVKPEAIERHVNALRILVALVFYIKSQVDQNYLVRSSSSATLIELLDNALKLSQISIDEETRATVLHSAQKFLKDDKKLDEINGRIKSKISDSEWRDFSRFVNRQCEKMNAKPKTSLPVTSVLVPALAWPMEMTGYTTGYILGNVIAKSTESQPIRAFVTTSLSAMLYFVTGSSGTLGIMLVAPTYAGKLVETFSGVSCAWMLGNTMKYAGKGMGYVIGVPIDLGCKAAYQGAISLSSILQGKKAHHLTGFNLVTGQRVIEGTEVNLIKADDDTLKKVFTESCEKQGDKIPTPPIQLTSEGLVITCSDGEEIKVAIPTAEETKKVSQTELPYMPELKSLLESLIQQNGVPLIKATTGKEDILQAPLSIGEKELTTVTDEVNAETHAQNMTV</sequence>
<evidence type="ECO:0000313" key="1">
    <source>
        <dbReference type="EMBL" id="KTD48888.1"/>
    </source>
</evidence>
<reference evidence="1 2" key="1">
    <citation type="submission" date="2015-11" db="EMBL/GenBank/DDBJ databases">
        <title>Genomic analysis of 38 Legionella species identifies large and diverse effector repertoires.</title>
        <authorList>
            <person name="Burstein D."/>
            <person name="Amaro F."/>
            <person name="Zusman T."/>
            <person name="Lifshitz Z."/>
            <person name="Cohen O."/>
            <person name="Gilbert J.A."/>
            <person name="Pupko T."/>
            <person name="Shuman H.A."/>
            <person name="Segal G."/>
        </authorList>
    </citation>
    <scope>NUCLEOTIDE SEQUENCE [LARGE SCALE GENOMIC DNA]</scope>
    <source>
        <strain evidence="1 2">WA-270A-C2</strain>
    </source>
</reference>
<protein>
    <submittedName>
        <fullName evidence="1">Substrate of the Dot/Icm secretion system</fullName>
    </submittedName>
</protein>
<keyword evidence="2" id="KW-1185">Reference proteome</keyword>
<gene>
    <name evidence="1" type="ORF">Lrub_1239</name>
</gene>
<dbReference type="EMBL" id="LNYT01000007">
    <property type="protein sequence ID" value="KTD48888.1"/>
    <property type="molecule type" value="Genomic_DNA"/>
</dbReference>
<dbReference type="Proteomes" id="UP000054608">
    <property type="component" value="Unassembled WGS sequence"/>
</dbReference>
<dbReference type="STRING" id="458.Lrub_1239"/>
<dbReference type="OrthoDB" id="5645770at2"/>
<organism evidence="1 2">
    <name type="scientific">Legionella rubrilucens</name>
    <dbReference type="NCBI Taxonomy" id="458"/>
    <lineage>
        <taxon>Bacteria</taxon>
        <taxon>Pseudomonadati</taxon>
        <taxon>Pseudomonadota</taxon>
        <taxon>Gammaproteobacteria</taxon>
        <taxon>Legionellales</taxon>
        <taxon>Legionellaceae</taxon>
        <taxon>Legionella</taxon>
    </lineage>
</organism>
<dbReference type="AlphaFoldDB" id="A0A0W0XVX2"/>
<name>A0A0W0XVX2_9GAMM</name>